<dbReference type="STRING" id="1618738.UV76_C0004G0035"/>
<dbReference type="AlphaFoldDB" id="A0A0G1DTR3"/>
<reference evidence="1 2" key="1">
    <citation type="journal article" date="2015" name="Nature">
        <title>rRNA introns, odd ribosomes, and small enigmatic genomes across a large radiation of phyla.</title>
        <authorList>
            <person name="Brown C.T."/>
            <person name="Hug L.A."/>
            <person name="Thomas B.C."/>
            <person name="Sharon I."/>
            <person name="Castelle C.J."/>
            <person name="Singh A."/>
            <person name="Wilkins M.J."/>
            <person name="Williams K.H."/>
            <person name="Banfield J.F."/>
        </authorList>
    </citation>
    <scope>NUCLEOTIDE SEQUENCE [LARGE SCALE GENOMIC DNA]</scope>
</reference>
<protein>
    <recommendedName>
        <fullName evidence="3">Resolvase helix-turn-helix domain protein</fullName>
    </recommendedName>
</protein>
<accession>A0A0G1DTR3</accession>
<proteinExistence type="predicted"/>
<name>A0A0G1DTR3_9BACT</name>
<gene>
    <name evidence="1" type="ORF">UV76_C0004G0035</name>
</gene>
<sequence>MIQKIQEKEKAIKLRREGKTYSDILRIVSVARSTLGLWLKEAKLSKPENQEFTEAKRLASLRGGQAKKKQRIEKQSKIFLEAKSTIKTLSEYELFLIGVCLYWAEGAKEKEYYPGSQFQFSNMDPKMIQVFLVWLLNVCKIGKNMIIFNIFLHQTHKNRLEEVKKYWAKVTNFPINNFETVYWKKNKLDTNRKNTGEKYYGVLKIKVKRSSDLVRKTAGWAEGIFEKIICK</sequence>
<dbReference type="EMBL" id="LCFS01000004">
    <property type="protein sequence ID" value="KKT01003.1"/>
    <property type="molecule type" value="Genomic_DNA"/>
</dbReference>
<organism evidence="1 2">
    <name type="scientific">Candidatus Nomurabacteria bacterium GW2011_GWA2_43_15</name>
    <dbReference type="NCBI Taxonomy" id="1618738"/>
    <lineage>
        <taxon>Bacteria</taxon>
        <taxon>Candidatus Nomuraibacteriota</taxon>
    </lineage>
</organism>
<evidence type="ECO:0008006" key="3">
    <source>
        <dbReference type="Google" id="ProtNLM"/>
    </source>
</evidence>
<dbReference type="Proteomes" id="UP000034646">
    <property type="component" value="Unassembled WGS sequence"/>
</dbReference>
<evidence type="ECO:0000313" key="1">
    <source>
        <dbReference type="EMBL" id="KKT01003.1"/>
    </source>
</evidence>
<comment type="caution">
    <text evidence="1">The sequence shown here is derived from an EMBL/GenBank/DDBJ whole genome shotgun (WGS) entry which is preliminary data.</text>
</comment>
<evidence type="ECO:0000313" key="2">
    <source>
        <dbReference type="Proteomes" id="UP000034646"/>
    </source>
</evidence>